<reference evidence="2" key="1">
    <citation type="submission" date="2023-02" db="EMBL/GenBank/DDBJ databases">
        <title>Polaribacter ponticola sp. nov., isolated from seawater.</title>
        <authorList>
            <person name="Baek J.H."/>
            <person name="Kim J.M."/>
            <person name="Choi D.G."/>
            <person name="Jeon C.O."/>
        </authorList>
    </citation>
    <scope>NUCLEOTIDE SEQUENCE</scope>
    <source>
        <strain evidence="2">MSW5</strain>
    </source>
</reference>
<keyword evidence="3" id="KW-1185">Reference proteome</keyword>
<feature type="compositionally biased region" description="Low complexity" evidence="1">
    <location>
        <begin position="33"/>
        <end position="53"/>
    </location>
</feature>
<organism evidence="2 3">
    <name type="scientific">Polaribacter ponticola</name>
    <dbReference type="NCBI Taxonomy" id="2978475"/>
    <lineage>
        <taxon>Bacteria</taxon>
        <taxon>Pseudomonadati</taxon>
        <taxon>Bacteroidota</taxon>
        <taxon>Flavobacteriia</taxon>
        <taxon>Flavobacteriales</taxon>
        <taxon>Flavobacteriaceae</taxon>
    </lineage>
</organism>
<protein>
    <submittedName>
        <fullName evidence="2">Uncharacterized protein</fullName>
    </submittedName>
</protein>
<proteinExistence type="predicted"/>
<evidence type="ECO:0000313" key="2">
    <source>
        <dbReference type="EMBL" id="MDD7913820.1"/>
    </source>
</evidence>
<dbReference type="EMBL" id="JAOSLC020000003">
    <property type="protein sequence ID" value="MDD7913820.1"/>
    <property type="molecule type" value="Genomic_DNA"/>
</dbReference>
<name>A0ABT5S6U6_9FLAO</name>
<evidence type="ECO:0000313" key="3">
    <source>
        <dbReference type="Proteomes" id="UP001151478"/>
    </source>
</evidence>
<dbReference type="Proteomes" id="UP001151478">
    <property type="component" value="Unassembled WGS sequence"/>
</dbReference>
<accession>A0ABT5S6U6</accession>
<sequence>MSFLKSAINQVGRDMGKVVSNQVFKDSHSTPYRRVSQNSSNSKRSSSSSSSRIRNTKTEFEKAIDFQTGFRPNTLITKISGAYTVIKNEAKEYISDGYLDTTEASSLFEMMNRFNDKVEDICDVLEIDEKTNEKEINQLSKIVEKTNELFKKTLEVSANGCKERQSEHRKEAENIEKPSFLNYVGLHLVWLGKYARGGEKSILNMVVANIADLITFTFPITRIYLLLKGIFTFPNESKRIKTLKNAHLRLAELEGERAESYLNI</sequence>
<dbReference type="RefSeq" id="WP_265724501.1">
    <property type="nucleotide sequence ID" value="NZ_JAOSLC020000003.1"/>
</dbReference>
<comment type="caution">
    <text evidence="2">The sequence shown here is derived from an EMBL/GenBank/DDBJ whole genome shotgun (WGS) entry which is preliminary data.</text>
</comment>
<gene>
    <name evidence="2" type="ORF">N5A56_005030</name>
</gene>
<evidence type="ECO:0000256" key="1">
    <source>
        <dbReference type="SAM" id="MobiDB-lite"/>
    </source>
</evidence>
<feature type="region of interest" description="Disordered" evidence="1">
    <location>
        <begin position="28"/>
        <end position="55"/>
    </location>
</feature>